<dbReference type="PANTHER" id="PTHR11117">
    <property type="entry name" value="SUCCINYL-COA LIGASE SUBUNIT ALPHA"/>
    <property type="match status" value="1"/>
</dbReference>
<dbReference type="GO" id="GO:0009361">
    <property type="term" value="C:succinate-CoA ligase complex (ADP-forming)"/>
    <property type="evidence" value="ECO:0007669"/>
    <property type="project" value="TreeGrafter"/>
</dbReference>
<dbReference type="PIRSF" id="PIRSF001553">
    <property type="entry name" value="SucCS_alpha"/>
    <property type="match status" value="1"/>
</dbReference>
<dbReference type="EMBL" id="CP041238">
    <property type="protein sequence ID" value="QLL61514.1"/>
    <property type="molecule type" value="Genomic_DNA"/>
</dbReference>
<evidence type="ECO:0000256" key="3">
    <source>
        <dbReference type="ARBA" id="ARBA00022741"/>
    </source>
</evidence>
<dbReference type="AlphaFoldDB" id="A0A859QEK0"/>
<dbReference type="Pfam" id="PF13607">
    <property type="entry name" value="Succ_CoA_lig"/>
    <property type="match status" value="1"/>
</dbReference>
<keyword evidence="3" id="KW-0547">Nucleotide-binding</keyword>
<proteinExistence type="predicted"/>
<dbReference type="GO" id="GO:0004775">
    <property type="term" value="F:succinate-CoA ligase (ADP-forming) activity"/>
    <property type="evidence" value="ECO:0007669"/>
    <property type="project" value="TreeGrafter"/>
</dbReference>
<protein>
    <submittedName>
        <fullName evidence="4">Succinate--CoA ligase subunit alpha</fullName>
    </submittedName>
</protein>
<dbReference type="InterPro" id="IPR016102">
    <property type="entry name" value="Succinyl-CoA_synth-like"/>
</dbReference>
<evidence type="ECO:0000256" key="1">
    <source>
        <dbReference type="ARBA" id="ARBA00022532"/>
    </source>
</evidence>
<dbReference type="GO" id="GO:0000166">
    <property type="term" value="F:nucleotide binding"/>
    <property type="evidence" value="ECO:0007669"/>
    <property type="project" value="UniProtKB-KW"/>
</dbReference>
<dbReference type="GO" id="GO:0006099">
    <property type="term" value="P:tricarboxylic acid cycle"/>
    <property type="evidence" value="ECO:0007669"/>
    <property type="project" value="UniProtKB-KW"/>
</dbReference>
<dbReference type="Gene3D" id="3.40.50.261">
    <property type="entry name" value="Succinyl-CoA synthetase domains"/>
    <property type="match status" value="1"/>
</dbReference>
<dbReference type="InterPro" id="IPR032875">
    <property type="entry name" value="Succ_CoA_lig_flav_dom"/>
</dbReference>
<gene>
    <name evidence="4" type="ORF">FKV68_08665</name>
</gene>
<dbReference type="Proteomes" id="UP000510721">
    <property type="component" value="Chromosome"/>
</dbReference>
<accession>A0A859QEK0</accession>
<dbReference type="Gene3D" id="3.40.50.720">
    <property type="entry name" value="NAD(P)-binding Rossmann-like Domain"/>
    <property type="match status" value="1"/>
</dbReference>
<dbReference type="PANTHER" id="PTHR11117:SF2">
    <property type="entry name" value="SUCCINATE--COA LIGASE [ADP_GDP-FORMING] SUBUNIT ALPHA, MITOCHONDRIAL"/>
    <property type="match status" value="1"/>
</dbReference>
<dbReference type="SMART" id="SM00881">
    <property type="entry name" value="CoA_binding"/>
    <property type="match status" value="1"/>
</dbReference>
<keyword evidence="5" id="KW-1185">Reference proteome</keyword>
<dbReference type="SUPFAM" id="SSF52210">
    <property type="entry name" value="Succinyl-CoA synthetase domains"/>
    <property type="match status" value="1"/>
</dbReference>
<name>A0A859QEK0_9HYPH</name>
<organism evidence="4 5">
    <name type="scientific">Sinorhizobium mexicanum</name>
    <dbReference type="NCBI Taxonomy" id="375549"/>
    <lineage>
        <taxon>Bacteria</taxon>
        <taxon>Pseudomonadati</taxon>
        <taxon>Pseudomonadota</taxon>
        <taxon>Alphaproteobacteria</taxon>
        <taxon>Hyphomicrobiales</taxon>
        <taxon>Rhizobiaceae</taxon>
        <taxon>Sinorhizobium/Ensifer group</taxon>
        <taxon>Sinorhizobium</taxon>
    </lineage>
</organism>
<keyword evidence="1" id="KW-0816">Tricarboxylic acid cycle</keyword>
<dbReference type="InterPro" id="IPR003781">
    <property type="entry name" value="CoA-bd"/>
</dbReference>
<dbReference type="InterPro" id="IPR036291">
    <property type="entry name" value="NAD(P)-bd_dom_sf"/>
</dbReference>
<dbReference type="RefSeq" id="WP_180941065.1">
    <property type="nucleotide sequence ID" value="NZ_CP041238.1"/>
</dbReference>
<sequence>MSILLNALTRIVFYGADTPHGARQRKALCESGALLVASVGQEGPSGPGSKAVYTTAREAVSSSGIIDLAVIFSPPARVLEDTKDALAANIRSILITTEYVPVHDALELKALSHAAGAVLVGPNSSGILTPGEARAGFICNSICIPGRVGVVAKSGSVTFAAMSEMKFAGLGVSTVASIGGDLVKGTDYRRLLDLFERDPETDCVLILGEVGGADEELAAAHIAKHIGKPVVAFVSGRLVKPGQNIGHAGAIVTQGRGGYEGKVRAFKEAGVSVAEQFSDIVPMLLRCPAPRTARR</sequence>
<reference evidence="4 5" key="1">
    <citation type="submission" date="2019-06" db="EMBL/GenBank/DDBJ databases">
        <title>Complete genome sequence of Ensifer mexicanus ITTG R7 isolated from nodules of Acacia angustissima (Mill.) Kuntze.</title>
        <authorList>
            <person name="Rincon-Rosales R."/>
            <person name="Rogel M.A."/>
            <person name="Guerrero G."/>
            <person name="Rincon-Molina C.I."/>
            <person name="Lopez-Lopez A."/>
            <person name="Martinez-Romero E."/>
        </authorList>
    </citation>
    <scope>NUCLEOTIDE SEQUENCE [LARGE SCALE GENOMIC DNA]</scope>
    <source>
        <strain evidence="4 5">ITTG R7</strain>
    </source>
</reference>
<evidence type="ECO:0000256" key="2">
    <source>
        <dbReference type="ARBA" id="ARBA00022598"/>
    </source>
</evidence>
<dbReference type="GO" id="GO:0004776">
    <property type="term" value="F:succinate-CoA ligase (GDP-forming) activity"/>
    <property type="evidence" value="ECO:0007669"/>
    <property type="project" value="TreeGrafter"/>
</dbReference>
<evidence type="ECO:0000313" key="4">
    <source>
        <dbReference type="EMBL" id="QLL61514.1"/>
    </source>
</evidence>
<dbReference type="SUPFAM" id="SSF51735">
    <property type="entry name" value="NAD(P)-binding Rossmann-fold domains"/>
    <property type="match status" value="1"/>
</dbReference>
<keyword evidence="2 4" id="KW-0436">Ligase</keyword>
<evidence type="ECO:0000313" key="5">
    <source>
        <dbReference type="Proteomes" id="UP000510721"/>
    </source>
</evidence>
<dbReference type="KEGG" id="emx:FKV68_08665"/>
<dbReference type="InterPro" id="IPR005810">
    <property type="entry name" value="CoA_lig_alpha"/>
</dbReference>
<dbReference type="PRINTS" id="PR01798">
    <property type="entry name" value="SCOASYNTHASE"/>
</dbReference>